<sequence length="90" mass="10391">MINPTCSSTGKTPILYPFNGGTRVAYYNVQHTSRKPILYILSYRAHTLPQLSERIKYTYSSCSSISSIEVTCDYKLYFYSCKAQFIHYPI</sequence>
<dbReference type="EMBL" id="CP034548">
    <property type="protein sequence ID" value="AZQ48465.1"/>
    <property type="molecule type" value="Genomic_DNA"/>
</dbReference>
<evidence type="ECO:0000313" key="2">
    <source>
        <dbReference type="Proteomes" id="UP000272492"/>
    </source>
</evidence>
<reference evidence="1 2" key="1">
    <citation type="submission" date="2018-12" db="EMBL/GenBank/DDBJ databases">
        <authorList>
            <person name="Wang H."/>
            <person name="Peng S."/>
            <person name="Yu X."/>
            <person name="Li X."/>
        </authorList>
    </citation>
    <scope>NUCLEOTIDE SEQUENCE [LARGE SCALE GENOMIC DNA]</scope>
    <source>
        <strain evidence="1 2">PFYN01</strain>
    </source>
</reference>
<organism evidence="1 2">
    <name type="scientific">Bacillus albus</name>
    <dbReference type="NCBI Taxonomy" id="2026189"/>
    <lineage>
        <taxon>Bacteria</taxon>
        <taxon>Bacillati</taxon>
        <taxon>Bacillota</taxon>
        <taxon>Bacilli</taxon>
        <taxon>Bacillales</taxon>
        <taxon>Bacillaceae</taxon>
        <taxon>Bacillus</taxon>
        <taxon>Bacillus cereus group</taxon>
    </lineage>
</organism>
<gene>
    <name evidence="1" type="ORF">EJW27_20180</name>
</gene>
<proteinExistence type="predicted"/>
<dbReference type="Proteomes" id="UP000272492">
    <property type="component" value="Chromosome"/>
</dbReference>
<evidence type="ECO:0000313" key="1">
    <source>
        <dbReference type="EMBL" id="AZQ48465.1"/>
    </source>
</evidence>
<name>A0ABM7E4U7_9BACI</name>
<keyword evidence="2" id="KW-1185">Reference proteome</keyword>
<accession>A0ABM7E4U7</accession>
<protein>
    <submittedName>
        <fullName evidence="1">Uncharacterized protein</fullName>
    </submittedName>
</protein>